<comment type="pathway">
    <text evidence="10">Polyol metabolism; 1,2-propanediol degradation.</text>
</comment>
<dbReference type="Proteomes" id="UP000012063">
    <property type="component" value="Unassembled WGS sequence"/>
</dbReference>
<keyword evidence="8 10" id="KW-0012">Acyltransferase</keyword>
<keyword evidence="7" id="KW-0862">Zinc</keyword>
<dbReference type="AlphaFoldDB" id="M5DXU3"/>
<evidence type="ECO:0000256" key="9">
    <source>
        <dbReference type="ARBA" id="ARBA00047589"/>
    </source>
</evidence>
<dbReference type="OrthoDB" id="9784365at2"/>
<dbReference type="PANTHER" id="PTHR39453:SF1">
    <property type="entry name" value="PHOSPHATE PROPANOYLTRANSFERASE"/>
    <property type="match status" value="1"/>
</dbReference>
<dbReference type="GO" id="GO:0051144">
    <property type="term" value="P:1,2-propanediol catabolic process"/>
    <property type="evidence" value="ECO:0007669"/>
    <property type="project" value="UniProtKB-UniPathway"/>
</dbReference>
<evidence type="ECO:0000313" key="11">
    <source>
        <dbReference type="EMBL" id="CCU77923.1"/>
    </source>
</evidence>
<dbReference type="eggNOG" id="COG4869">
    <property type="taxonomic scope" value="Bacteria"/>
</dbReference>
<evidence type="ECO:0000256" key="8">
    <source>
        <dbReference type="ARBA" id="ARBA00023315"/>
    </source>
</evidence>
<evidence type="ECO:0000256" key="6">
    <source>
        <dbReference type="ARBA" id="ARBA00022723"/>
    </source>
</evidence>
<sequence length="217" mass="24128">MLESELKAQIKKIIKETLGEDIKSSTNNEKTVTLEASGRHVHLCQDHVDQLFGKGYRLTPKRELSQPGQFLAEEKVKLIGKKGIIEKAAVLGPARSHSQVELSKTDSIQLGIDAPLRFSGDIKDSASVFIASAENVIKLEEGVIIAKRHIHMTPEDAEKLEVKDGDIVSIEALTERPVVFKDVLIRVNEEYSLNMHIDYDEANACLFSKGDKARLIK</sequence>
<reference evidence="12" key="1">
    <citation type="journal article" date="2013" name="Genome Announc.">
        <title>Genome Sequence of Halanaerobium saccharolyticum subsp. saccharolyticum Strain DSM 6643T, a Halophilic Hydrogen-Producing Bacterium.</title>
        <authorList>
            <person name="Kivisto A."/>
            <person name="Larjo A."/>
            <person name="Ciranna A."/>
            <person name="Santala V."/>
            <person name="Roos C."/>
            <person name="Karp M."/>
        </authorList>
    </citation>
    <scope>NUCLEOTIDE SEQUENCE [LARGE SCALE GENOMIC DNA]</scope>
    <source>
        <strain evidence="12">DSM 6643</strain>
    </source>
</reference>
<dbReference type="GO" id="GO:0016747">
    <property type="term" value="F:acyltransferase activity, transferring groups other than amino-acyl groups"/>
    <property type="evidence" value="ECO:0007669"/>
    <property type="project" value="InterPro"/>
</dbReference>
<dbReference type="InterPro" id="IPR008300">
    <property type="entry name" value="PTAC"/>
</dbReference>
<keyword evidence="12" id="KW-1185">Reference proteome</keyword>
<evidence type="ECO:0000256" key="3">
    <source>
        <dbReference type="ARBA" id="ARBA00012206"/>
    </source>
</evidence>
<comment type="caution">
    <text evidence="11">The sequence shown here is derived from an EMBL/GenBank/DDBJ whole genome shotgun (WGS) entry which is preliminary data.</text>
</comment>
<comment type="catalytic activity">
    <reaction evidence="9 10">
        <text>propanoyl-CoA + phosphate = propanoyl phosphate + CoA</text>
        <dbReference type="Rhea" id="RHEA:28046"/>
        <dbReference type="ChEBI" id="CHEBI:43474"/>
        <dbReference type="ChEBI" id="CHEBI:57287"/>
        <dbReference type="ChEBI" id="CHEBI:57392"/>
        <dbReference type="ChEBI" id="CHEBI:58933"/>
        <dbReference type="EC" id="2.3.1.222"/>
    </reaction>
</comment>
<evidence type="ECO:0000256" key="7">
    <source>
        <dbReference type="ARBA" id="ARBA00022833"/>
    </source>
</evidence>
<accession>M5DXU3</accession>
<dbReference type="EC" id="2.3.1.222" evidence="3 10"/>
<keyword evidence="6" id="KW-0479">Metal-binding</keyword>
<evidence type="ECO:0000256" key="1">
    <source>
        <dbReference type="ARBA" id="ARBA00001947"/>
    </source>
</evidence>
<evidence type="ECO:0000256" key="4">
    <source>
        <dbReference type="ARBA" id="ARBA00020837"/>
    </source>
</evidence>
<protein>
    <recommendedName>
        <fullName evidence="4 10">Phosphate propanoyltransferase</fullName>
        <ecNumber evidence="3 10">2.3.1.222</ecNumber>
    </recommendedName>
</protein>
<comment type="similarity">
    <text evidence="2 10">Belongs to the PduL family.</text>
</comment>
<dbReference type="PIRSF" id="PIRSF010130">
    <property type="entry name" value="PduL"/>
    <property type="match status" value="1"/>
</dbReference>
<dbReference type="PANTHER" id="PTHR39453">
    <property type="entry name" value="PHOSPHATE PROPANOYLTRANSFERASE"/>
    <property type="match status" value="1"/>
</dbReference>
<dbReference type="Pfam" id="PF06130">
    <property type="entry name" value="PTAC"/>
    <property type="match status" value="1"/>
</dbReference>
<dbReference type="GO" id="GO:0046872">
    <property type="term" value="F:metal ion binding"/>
    <property type="evidence" value="ECO:0007669"/>
    <property type="project" value="UniProtKB-KW"/>
</dbReference>
<dbReference type="UniPathway" id="UPA00621"/>
<evidence type="ECO:0000256" key="2">
    <source>
        <dbReference type="ARBA" id="ARBA00007342"/>
    </source>
</evidence>
<dbReference type="InParanoid" id="M5DXU3"/>
<evidence type="ECO:0000256" key="10">
    <source>
        <dbReference type="PIRNR" id="PIRNR010130"/>
    </source>
</evidence>
<dbReference type="EMBL" id="CAUI01000005">
    <property type="protein sequence ID" value="CCU77923.1"/>
    <property type="molecule type" value="Genomic_DNA"/>
</dbReference>
<proteinExistence type="inferred from homology"/>
<comment type="function">
    <text evidence="10">Involved in 1,2-propanediol (1,2-PD) degradation by catalyzing the conversion of propanoyl-CoA to propanoyl-phosphate.</text>
</comment>
<keyword evidence="5 10" id="KW-0808">Transferase</keyword>
<name>M5DXU3_9FIRM</name>
<dbReference type="NCBIfam" id="NF011652">
    <property type="entry name" value="PRK15070.1"/>
    <property type="match status" value="1"/>
</dbReference>
<dbReference type="RefSeq" id="WP_005487292.1">
    <property type="nucleotide sequence ID" value="NZ_CAUI01000005.1"/>
</dbReference>
<evidence type="ECO:0000313" key="12">
    <source>
        <dbReference type="Proteomes" id="UP000012063"/>
    </source>
</evidence>
<dbReference type="STRING" id="1293054.HSACCH_00275"/>
<organism evidence="11 12">
    <name type="scientific">Halanaerobium saccharolyticum subsp. saccharolyticum DSM 6643</name>
    <dbReference type="NCBI Taxonomy" id="1293054"/>
    <lineage>
        <taxon>Bacteria</taxon>
        <taxon>Bacillati</taxon>
        <taxon>Bacillota</taxon>
        <taxon>Clostridia</taxon>
        <taxon>Halanaerobiales</taxon>
        <taxon>Halanaerobiaceae</taxon>
        <taxon>Halanaerobium</taxon>
    </lineage>
</organism>
<comment type="cofactor">
    <cofactor evidence="1">
        <name>Zn(2+)</name>
        <dbReference type="ChEBI" id="CHEBI:29105"/>
    </cofactor>
</comment>
<evidence type="ECO:0000256" key="5">
    <source>
        <dbReference type="ARBA" id="ARBA00022679"/>
    </source>
</evidence>
<gene>
    <name evidence="11" type="ORF">HSACCH_00275</name>
</gene>